<dbReference type="Pfam" id="PF00561">
    <property type="entry name" value="Abhydrolase_1"/>
    <property type="match status" value="1"/>
</dbReference>
<evidence type="ECO:0000259" key="2">
    <source>
        <dbReference type="Pfam" id="PF00561"/>
    </source>
</evidence>
<dbReference type="RefSeq" id="WP_106773671.1">
    <property type="nucleotide sequence ID" value="NZ_PXYK01000018.1"/>
</dbReference>
<dbReference type="GO" id="GO:0016020">
    <property type="term" value="C:membrane"/>
    <property type="evidence" value="ECO:0007669"/>
    <property type="project" value="TreeGrafter"/>
</dbReference>
<feature type="domain" description="AB hydrolase-1" evidence="2">
    <location>
        <begin position="65"/>
        <end position="285"/>
    </location>
</feature>
<evidence type="ECO:0000313" key="3">
    <source>
        <dbReference type="EMBL" id="PSJ57211.1"/>
    </source>
</evidence>
<protein>
    <submittedName>
        <fullName evidence="3">Alpha/beta hydrolase</fullName>
    </submittedName>
</protein>
<dbReference type="InterPro" id="IPR029058">
    <property type="entry name" value="AB_hydrolase_fold"/>
</dbReference>
<gene>
    <name evidence="3" type="ORF">C7I84_18365</name>
</gene>
<sequence length="302" mass="32824">MRRQLLHLMAALAVAAPLVASAARAEQIPVPTQAEWADAKKSVKLANGLTLAYVESGDTDGKPTLLIHGYSDNSRAWSLIAPFLKDRRLLAIDLRGHGKSDAPACCYAYTDLADDASLFLDALGIARADVIGHSLGSLTGQLLAAQHPDKVGKLVLVSSTTQIGGGPGSWLWDNITLLKAPIDPNSQFMLDWYSNPNPVDEDFLRRERTESAAMPLHVWNGVLWGTIVGDLTFAAPIVKAPILVLWGEKDPLFDLTHQEKLEKAYPDARFEVFAGAGHNMIWEFPKDSAQIITPFLDAPEAP</sequence>
<feature type="chain" id="PRO_5015111993" evidence="1">
    <location>
        <begin position="23"/>
        <end position="302"/>
    </location>
</feature>
<dbReference type="SUPFAM" id="SSF53474">
    <property type="entry name" value="alpha/beta-Hydrolases"/>
    <property type="match status" value="1"/>
</dbReference>
<dbReference type="PANTHER" id="PTHR43798">
    <property type="entry name" value="MONOACYLGLYCEROL LIPASE"/>
    <property type="match status" value="1"/>
</dbReference>
<dbReference type="AlphaFoldDB" id="A0A2P7S435"/>
<proteinExistence type="predicted"/>
<dbReference type="GO" id="GO:0047372">
    <property type="term" value="F:monoacylglycerol lipase activity"/>
    <property type="evidence" value="ECO:0007669"/>
    <property type="project" value="TreeGrafter"/>
</dbReference>
<reference evidence="3 4" key="1">
    <citation type="submission" date="2018-03" db="EMBL/GenBank/DDBJ databases">
        <title>The draft genome of Mesorhizobium sp. 6GN-30.</title>
        <authorList>
            <person name="Liu L."/>
            <person name="Li L."/>
            <person name="Wang T."/>
            <person name="Zhang X."/>
            <person name="Liang L."/>
        </authorList>
    </citation>
    <scope>NUCLEOTIDE SEQUENCE [LARGE SCALE GENOMIC DNA]</scope>
    <source>
        <strain evidence="3 4">6GN30</strain>
    </source>
</reference>
<dbReference type="GO" id="GO:0046464">
    <property type="term" value="P:acylglycerol catabolic process"/>
    <property type="evidence" value="ECO:0007669"/>
    <property type="project" value="TreeGrafter"/>
</dbReference>
<dbReference type="PANTHER" id="PTHR43798:SF33">
    <property type="entry name" value="HYDROLASE, PUTATIVE (AFU_ORTHOLOGUE AFUA_2G14860)-RELATED"/>
    <property type="match status" value="1"/>
</dbReference>
<dbReference type="Proteomes" id="UP000241229">
    <property type="component" value="Unassembled WGS sequence"/>
</dbReference>
<evidence type="ECO:0000256" key="1">
    <source>
        <dbReference type="SAM" id="SignalP"/>
    </source>
</evidence>
<dbReference type="InterPro" id="IPR050266">
    <property type="entry name" value="AB_hydrolase_sf"/>
</dbReference>
<comment type="caution">
    <text evidence="3">The sequence shown here is derived from an EMBL/GenBank/DDBJ whole genome shotgun (WGS) entry which is preliminary data.</text>
</comment>
<organism evidence="3 4">
    <name type="scientific">Kumtagia ephedrae</name>
    <dbReference type="NCBI Taxonomy" id="2116701"/>
    <lineage>
        <taxon>Bacteria</taxon>
        <taxon>Pseudomonadati</taxon>
        <taxon>Pseudomonadota</taxon>
        <taxon>Alphaproteobacteria</taxon>
        <taxon>Hyphomicrobiales</taxon>
        <taxon>Phyllobacteriaceae</taxon>
        <taxon>Kumtagia</taxon>
    </lineage>
</organism>
<feature type="signal peptide" evidence="1">
    <location>
        <begin position="1"/>
        <end position="22"/>
    </location>
</feature>
<dbReference type="InterPro" id="IPR000073">
    <property type="entry name" value="AB_hydrolase_1"/>
</dbReference>
<dbReference type="PRINTS" id="PR00111">
    <property type="entry name" value="ABHYDROLASE"/>
</dbReference>
<evidence type="ECO:0000313" key="4">
    <source>
        <dbReference type="Proteomes" id="UP000241229"/>
    </source>
</evidence>
<keyword evidence="1" id="KW-0732">Signal</keyword>
<accession>A0A2P7S435</accession>
<name>A0A2P7S435_9HYPH</name>
<keyword evidence="3" id="KW-0378">Hydrolase</keyword>
<keyword evidence="4" id="KW-1185">Reference proteome</keyword>
<dbReference type="EMBL" id="PXYK01000018">
    <property type="protein sequence ID" value="PSJ57211.1"/>
    <property type="molecule type" value="Genomic_DNA"/>
</dbReference>
<dbReference type="OrthoDB" id="9808398at2"/>
<dbReference type="Gene3D" id="3.40.50.1820">
    <property type="entry name" value="alpha/beta hydrolase"/>
    <property type="match status" value="1"/>
</dbReference>